<comment type="caution">
    <text evidence="3">The sequence shown here is derived from an EMBL/GenBank/DDBJ whole genome shotgun (WGS) entry which is preliminary data.</text>
</comment>
<dbReference type="InterPro" id="IPR037171">
    <property type="entry name" value="NagB/RpiA_transferase-like"/>
</dbReference>
<evidence type="ECO:0000313" key="3">
    <source>
        <dbReference type="EMBL" id="MBA4602142.1"/>
    </source>
</evidence>
<reference evidence="3 4" key="1">
    <citation type="submission" date="2020-07" db="EMBL/GenBank/DDBJ databases">
        <title>Thermoactinomyces phylogeny.</title>
        <authorList>
            <person name="Dunlap C."/>
        </authorList>
    </citation>
    <scope>NUCLEOTIDE SEQUENCE [LARGE SCALE GENOMIC DNA]</scope>
    <source>
        <strain evidence="3 4">AMNI-1</strain>
    </source>
</reference>
<dbReference type="AlphaFoldDB" id="A0A7W1XRU1"/>
<dbReference type="Gene3D" id="3.40.50.10420">
    <property type="entry name" value="NagB/RpiA/CoA transferase-like"/>
    <property type="match status" value="1"/>
</dbReference>
<protein>
    <recommendedName>
        <fullName evidence="1">Lactate utilization protein C</fullName>
    </recommendedName>
</protein>
<dbReference type="EMBL" id="JACEOL010000025">
    <property type="protein sequence ID" value="MBA4602142.1"/>
    <property type="molecule type" value="Genomic_DNA"/>
</dbReference>
<comment type="function">
    <text evidence="1">Is involved in L-lactate degradation and allows cells to grow with lactate as the sole carbon source.</text>
</comment>
<dbReference type="PANTHER" id="PTHR43682">
    <property type="entry name" value="LACTATE UTILIZATION PROTEIN C"/>
    <property type="match status" value="1"/>
</dbReference>
<dbReference type="GO" id="GO:0006089">
    <property type="term" value="P:lactate metabolic process"/>
    <property type="evidence" value="ECO:0007669"/>
    <property type="project" value="UniProtKB-UniRule"/>
</dbReference>
<feature type="domain" description="LUD" evidence="2">
    <location>
        <begin position="51"/>
        <end position="236"/>
    </location>
</feature>
<keyword evidence="4" id="KW-1185">Reference proteome</keyword>
<dbReference type="InterPro" id="IPR022823">
    <property type="entry name" value="LutC"/>
</dbReference>
<organism evidence="3 4">
    <name type="scientific">Thermoactinomyces mirandus</name>
    <dbReference type="NCBI Taxonomy" id="2756294"/>
    <lineage>
        <taxon>Bacteria</taxon>
        <taxon>Bacillati</taxon>
        <taxon>Bacillota</taxon>
        <taxon>Bacilli</taxon>
        <taxon>Bacillales</taxon>
        <taxon>Thermoactinomycetaceae</taxon>
        <taxon>Thermoactinomyces</taxon>
    </lineage>
</organism>
<dbReference type="Proteomes" id="UP000538292">
    <property type="component" value="Unassembled WGS sequence"/>
</dbReference>
<proteinExistence type="inferred from homology"/>
<name>A0A7W1XRU1_9BACL</name>
<evidence type="ECO:0000256" key="1">
    <source>
        <dbReference type="HAMAP-Rule" id="MF_02104"/>
    </source>
</evidence>
<sequence>MKGTIHNRDSFLNHIASQLGRDHRTAGITRPAWKHDAPWEVMKDYTEEQLLEVFKKQCRNIHTAVIETSKTQLPGVLKKLVSENGGGPVIIPEDSRFEEYGLTRLLKQEWPQENVPVYQWQAKKREENLKAAETSNFSILFSDYTLAESGTVCVKAKKGLGRALHYLPANYIAIVPRHTLVPRLTQAVHDMNRAIGNGEPAPSSIHFISGPSNSADIEMNLVVGVHGPLQAFYVLV</sequence>
<evidence type="ECO:0000259" key="2">
    <source>
        <dbReference type="Pfam" id="PF02589"/>
    </source>
</evidence>
<dbReference type="PANTHER" id="PTHR43682:SF1">
    <property type="entry name" value="LACTATE UTILIZATION PROTEIN C"/>
    <property type="match status" value="1"/>
</dbReference>
<evidence type="ECO:0000313" key="4">
    <source>
        <dbReference type="Proteomes" id="UP000538292"/>
    </source>
</evidence>
<dbReference type="RefSeq" id="WP_181739358.1">
    <property type="nucleotide sequence ID" value="NZ_JACEOL010000025.1"/>
</dbReference>
<comment type="similarity">
    <text evidence="1">Belongs to the LutC/YkgG family.</text>
</comment>
<dbReference type="Pfam" id="PF02589">
    <property type="entry name" value="LUD_dom"/>
    <property type="match status" value="1"/>
</dbReference>
<gene>
    <name evidence="1" type="primary">lutC</name>
    <name evidence="3" type="ORF">H2C83_07405</name>
</gene>
<accession>A0A7W1XRU1</accession>
<dbReference type="SUPFAM" id="SSF100950">
    <property type="entry name" value="NagB/RpiA/CoA transferase-like"/>
    <property type="match status" value="1"/>
</dbReference>
<dbReference type="InterPro" id="IPR003741">
    <property type="entry name" value="LUD_dom"/>
</dbReference>
<dbReference type="HAMAP" id="MF_02104">
    <property type="entry name" value="LutC"/>
    <property type="match status" value="1"/>
</dbReference>
<dbReference type="InterPro" id="IPR024185">
    <property type="entry name" value="FTHF_cligase-like_sf"/>
</dbReference>